<reference evidence="5 6" key="1">
    <citation type="submission" date="2021-01" db="EMBL/GenBank/DDBJ databases">
        <title>Sequencing the genomes of 1000 actinobacteria strains.</title>
        <authorList>
            <person name="Klenk H.-P."/>
        </authorList>
    </citation>
    <scope>NUCLEOTIDE SEQUENCE [LARGE SCALE GENOMIC DNA]</scope>
    <source>
        <strain evidence="5 6">DSM 18239</strain>
    </source>
</reference>
<dbReference type="Proteomes" id="UP000732378">
    <property type="component" value="Unassembled WGS sequence"/>
</dbReference>
<feature type="signal peptide" evidence="3">
    <location>
        <begin position="1"/>
        <end position="25"/>
    </location>
</feature>
<dbReference type="SUPFAM" id="SSF53474">
    <property type="entry name" value="alpha/beta-Hydrolases"/>
    <property type="match status" value="1"/>
</dbReference>
<gene>
    <name evidence="5" type="ORF">JOE61_001656</name>
</gene>
<evidence type="ECO:0000259" key="4">
    <source>
        <dbReference type="Pfam" id="PF20434"/>
    </source>
</evidence>
<dbReference type="Pfam" id="PF20434">
    <property type="entry name" value="BD-FAE"/>
    <property type="match status" value="1"/>
</dbReference>
<feature type="domain" description="BD-FAE-like" evidence="4">
    <location>
        <begin position="91"/>
        <end position="310"/>
    </location>
</feature>
<dbReference type="PANTHER" id="PTHR48081:SF13">
    <property type="entry name" value="ALPHA_BETA HYDROLASE"/>
    <property type="match status" value="1"/>
</dbReference>
<comment type="caution">
    <text evidence="5">The sequence shown here is derived from an EMBL/GenBank/DDBJ whole genome shotgun (WGS) entry which is preliminary data.</text>
</comment>
<evidence type="ECO:0000256" key="2">
    <source>
        <dbReference type="SAM" id="MobiDB-lite"/>
    </source>
</evidence>
<sequence length="387" mass="40984">MKTTPRARRAAYAVAAALVTGLALAGPTNAADDAAGTTAGSTADSTATSTATSTADTTAGPAARGKKVPARVLTDVAYTDPVPADTRGNLLDLYLPERRKNQKLPLFIYSEGSAWFGDNGKDTADAWAERLAPHGYAVAGVSVRNSSQVQFPGQVHDIKAAIRYLRKKAGRLGLDRRRFAIGGFSSGAWTAAIAGTTGDVKRLEGYQGVRGPSSRVQAVVTLSPPTAFRKMDSQATEWSVLEHETPDSPESRMTGCTQYETGIGDPRCHNARLANPLRYVSRDDPPFLMFHGSRDQLLPPGQSQVLFDRLASRCVEATYHLVEGPDHQYRYLADPAAGPVLGQTVSTVDDGARRGCSTSTSSASAPLGDAGPSYDLVADFLDAALAR</sequence>
<dbReference type="InterPro" id="IPR029058">
    <property type="entry name" value="AB_hydrolase_fold"/>
</dbReference>
<accession>A0ABS2M9K8</accession>
<dbReference type="PANTHER" id="PTHR48081">
    <property type="entry name" value="AB HYDROLASE SUPERFAMILY PROTEIN C4A8.06C"/>
    <property type="match status" value="1"/>
</dbReference>
<evidence type="ECO:0000313" key="5">
    <source>
        <dbReference type="EMBL" id="MBM7507842.1"/>
    </source>
</evidence>
<keyword evidence="6" id="KW-1185">Reference proteome</keyword>
<dbReference type="EMBL" id="JAFBBZ010000001">
    <property type="protein sequence ID" value="MBM7507842.1"/>
    <property type="molecule type" value="Genomic_DNA"/>
</dbReference>
<feature type="chain" id="PRO_5045244889" evidence="3">
    <location>
        <begin position="26"/>
        <end position="387"/>
    </location>
</feature>
<organism evidence="5 6">
    <name type="scientific">Nocardioides salarius</name>
    <dbReference type="NCBI Taxonomy" id="374513"/>
    <lineage>
        <taxon>Bacteria</taxon>
        <taxon>Bacillati</taxon>
        <taxon>Actinomycetota</taxon>
        <taxon>Actinomycetes</taxon>
        <taxon>Propionibacteriales</taxon>
        <taxon>Nocardioidaceae</taxon>
        <taxon>Nocardioides</taxon>
    </lineage>
</organism>
<evidence type="ECO:0000256" key="1">
    <source>
        <dbReference type="ARBA" id="ARBA00022801"/>
    </source>
</evidence>
<feature type="compositionally biased region" description="Low complexity" evidence="2">
    <location>
        <begin position="31"/>
        <end position="63"/>
    </location>
</feature>
<evidence type="ECO:0000313" key="6">
    <source>
        <dbReference type="Proteomes" id="UP000732378"/>
    </source>
</evidence>
<name>A0ABS2M9K8_9ACTN</name>
<keyword evidence="3" id="KW-0732">Signal</keyword>
<dbReference type="InterPro" id="IPR049492">
    <property type="entry name" value="BD-FAE-like_dom"/>
</dbReference>
<proteinExistence type="predicted"/>
<evidence type="ECO:0000256" key="3">
    <source>
        <dbReference type="SAM" id="SignalP"/>
    </source>
</evidence>
<dbReference type="RefSeq" id="WP_193670014.1">
    <property type="nucleotide sequence ID" value="NZ_JACDTV010000011.1"/>
</dbReference>
<dbReference type="Gene3D" id="3.40.50.1820">
    <property type="entry name" value="alpha/beta hydrolase"/>
    <property type="match status" value="1"/>
</dbReference>
<feature type="region of interest" description="Disordered" evidence="2">
    <location>
        <begin position="31"/>
        <end position="66"/>
    </location>
</feature>
<dbReference type="InterPro" id="IPR050300">
    <property type="entry name" value="GDXG_lipolytic_enzyme"/>
</dbReference>
<keyword evidence="1" id="KW-0378">Hydrolase</keyword>
<protein>
    <submittedName>
        <fullName evidence="5">Acetyl esterase/lipase</fullName>
    </submittedName>
</protein>